<reference evidence="4 5" key="1">
    <citation type="submission" date="2017-09" db="EMBL/GenBank/DDBJ databases">
        <authorList>
            <person name="Ehlers B."/>
            <person name="Leendertz F.H."/>
        </authorList>
    </citation>
    <scope>NUCLEOTIDE SEQUENCE [LARGE SCALE GENOMIC DNA]</scope>
    <source>
        <strain evidence="4 5">DSM 18289</strain>
    </source>
</reference>
<gene>
    <name evidence="4" type="ORF">SAMN06265368_2461</name>
</gene>
<dbReference type="InterPro" id="IPR029058">
    <property type="entry name" value="AB_hydrolase_fold"/>
</dbReference>
<feature type="chain" id="PRO_5012041022" evidence="1">
    <location>
        <begin position="26"/>
        <end position="384"/>
    </location>
</feature>
<dbReference type="SUPFAM" id="SSF53474">
    <property type="entry name" value="alpha/beta-Hydrolases"/>
    <property type="match status" value="1"/>
</dbReference>
<dbReference type="OrthoDB" id="9814966at2"/>
<evidence type="ECO:0000256" key="1">
    <source>
        <dbReference type="SAM" id="SignalP"/>
    </source>
</evidence>
<dbReference type="SUPFAM" id="SSF54427">
    <property type="entry name" value="NTF2-like"/>
    <property type="match status" value="1"/>
</dbReference>
<dbReference type="InterPro" id="IPR037401">
    <property type="entry name" value="SnoaL-like"/>
</dbReference>
<keyword evidence="5" id="KW-1185">Reference proteome</keyword>
<dbReference type="PANTHER" id="PTHR10992:SF1086">
    <property type="entry name" value="AB HYDROLASE-1 DOMAIN-CONTAINING PROTEIN"/>
    <property type="match status" value="1"/>
</dbReference>
<feature type="domain" description="AB hydrolase-1" evidence="3">
    <location>
        <begin position="33"/>
        <end position="252"/>
    </location>
</feature>
<dbReference type="GO" id="GO:0080030">
    <property type="term" value="F:methyl indole-3-acetate esterase activity"/>
    <property type="evidence" value="ECO:0007669"/>
    <property type="project" value="TreeGrafter"/>
</dbReference>
<dbReference type="Gene3D" id="3.40.50.1820">
    <property type="entry name" value="alpha/beta hydrolase"/>
    <property type="match status" value="1"/>
</dbReference>
<dbReference type="AlphaFoldDB" id="A0A285PDS5"/>
<accession>A0A285PDS5</accession>
<feature type="signal peptide" evidence="1">
    <location>
        <begin position="1"/>
        <end position="25"/>
    </location>
</feature>
<dbReference type="EMBL" id="OBEL01000002">
    <property type="protein sequence ID" value="SNZ19377.1"/>
    <property type="molecule type" value="Genomic_DNA"/>
</dbReference>
<dbReference type="Proteomes" id="UP000219439">
    <property type="component" value="Unassembled WGS sequence"/>
</dbReference>
<organism evidence="4 5">
    <name type="scientific">Cohaesibacter gelatinilyticus</name>
    <dbReference type="NCBI Taxonomy" id="372072"/>
    <lineage>
        <taxon>Bacteria</taxon>
        <taxon>Pseudomonadati</taxon>
        <taxon>Pseudomonadota</taxon>
        <taxon>Alphaproteobacteria</taxon>
        <taxon>Hyphomicrobiales</taxon>
        <taxon>Cohaesibacteraceae</taxon>
    </lineage>
</organism>
<dbReference type="InterPro" id="IPR000073">
    <property type="entry name" value="AB_hydrolase_1"/>
</dbReference>
<evidence type="ECO:0000259" key="3">
    <source>
        <dbReference type="Pfam" id="PF12697"/>
    </source>
</evidence>
<protein>
    <submittedName>
        <fullName evidence="4">Pimeloyl-ACP methyl ester carboxylesterase</fullName>
    </submittedName>
</protein>
<dbReference type="RefSeq" id="WP_097153729.1">
    <property type="nucleotide sequence ID" value="NZ_OBEL01000002.1"/>
</dbReference>
<proteinExistence type="predicted"/>
<dbReference type="InterPro" id="IPR045889">
    <property type="entry name" value="MES/HNL"/>
</dbReference>
<evidence type="ECO:0000259" key="2">
    <source>
        <dbReference type="Pfam" id="PF12680"/>
    </source>
</evidence>
<dbReference type="Pfam" id="PF12697">
    <property type="entry name" value="Abhydrolase_6"/>
    <property type="match status" value="1"/>
</dbReference>
<evidence type="ECO:0000313" key="4">
    <source>
        <dbReference type="EMBL" id="SNZ19377.1"/>
    </source>
</evidence>
<keyword evidence="1" id="KW-0732">Signal</keyword>
<dbReference type="PANTHER" id="PTHR10992">
    <property type="entry name" value="METHYLESTERASE FAMILY MEMBER"/>
    <property type="match status" value="1"/>
</dbReference>
<sequence>MLKRKANSLISAAVTALALSSPALAADQTHFTFVHSAWMGGWQWQSLTQELGAGAGYATPDLPAHGSDASDPSDATLAAYAERIVEEIDAQEGTTILVGHSFGGVVASQVAEMRPEKIDALVYVCAFMLPNDTSFMDAIAGVSTSQALNNLKFSADGKTVTIKEDALHGAVGHDVPLDVFSAAGPHLVPEPVGPLGETLNLTETGYGSVPRYYIECTDDRALPIEQQRAMYGAQEVEFVYSLTTSHLPMFSDVSGLSAALQDIAGRERVRKATRQASQAWQDAFNAGDAAAATALYEPDALMVADPFGRFTGHTQIEAFWTDLIGKGAANVEYFNTRLEVLDAKSARVSSQWRMNVASGVITNELWVMQKDSTMRLREDHFSAQ</sequence>
<evidence type="ECO:0000313" key="5">
    <source>
        <dbReference type="Proteomes" id="UP000219439"/>
    </source>
</evidence>
<feature type="domain" description="SnoaL-like" evidence="2">
    <location>
        <begin position="278"/>
        <end position="356"/>
    </location>
</feature>
<name>A0A285PDS5_9HYPH</name>
<dbReference type="GO" id="GO:0080032">
    <property type="term" value="F:methyl jasmonate esterase activity"/>
    <property type="evidence" value="ECO:0007669"/>
    <property type="project" value="TreeGrafter"/>
</dbReference>
<dbReference type="Pfam" id="PF12680">
    <property type="entry name" value="SnoaL_2"/>
    <property type="match status" value="1"/>
</dbReference>
<dbReference type="Gene3D" id="3.10.450.50">
    <property type="match status" value="1"/>
</dbReference>
<dbReference type="InterPro" id="IPR032710">
    <property type="entry name" value="NTF2-like_dom_sf"/>
</dbReference>